<sequence length="133" mass="14505">MFVLVASDDLSISFRTTSSSHTLTHTHTRAQTAAAAPTNDHGCVGHCLSARRTPGPPPHPGRRSGKGQFEIVDGTVGFYVQHEFVSVQKSCVSSARRDDDHESRALTFGFRRTVHLRRSSNEALSAGSFDRPD</sequence>
<protein>
    <submittedName>
        <fullName evidence="1">Uncharacterized protein</fullName>
    </submittedName>
</protein>
<proteinExistence type="predicted"/>
<dbReference type="AlphaFoldDB" id="A0A6A4SDY1"/>
<organism evidence="1 2">
    <name type="scientific">Scophthalmus maximus</name>
    <name type="common">Turbot</name>
    <name type="synonym">Psetta maxima</name>
    <dbReference type="NCBI Taxonomy" id="52904"/>
    <lineage>
        <taxon>Eukaryota</taxon>
        <taxon>Metazoa</taxon>
        <taxon>Chordata</taxon>
        <taxon>Craniata</taxon>
        <taxon>Vertebrata</taxon>
        <taxon>Euteleostomi</taxon>
        <taxon>Actinopterygii</taxon>
        <taxon>Neopterygii</taxon>
        <taxon>Teleostei</taxon>
        <taxon>Neoteleostei</taxon>
        <taxon>Acanthomorphata</taxon>
        <taxon>Carangaria</taxon>
        <taxon>Pleuronectiformes</taxon>
        <taxon>Pleuronectoidei</taxon>
        <taxon>Scophthalmidae</taxon>
        <taxon>Scophthalmus</taxon>
    </lineage>
</organism>
<gene>
    <name evidence="1" type="ORF">F2P81_017189</name>
</gene>
<evidence type="ECO:0000313" key="2">
    <source>
        <dbReference type="Proteomes" id="UP000438429"/>
    </source>
</evidence>
<name>A0A6A4SDY1_SCOMX</name>
<comment type="caution">
    <text evidence="1">The sequence shown here is derived from an EMBL/GenBank/DDBJ whole genome shotgun (WGS) entry which is preliminary data.</text>
</comment>
<dbReference type="Proteomes" id="UP000438429">
    <property type="component" value="Unassembled WGS sequence"/>
</dbReference>
<evidence type="ECO:0000313" key="1">
    <source>
        <dbReference type="EMBL" id="KAF0030458.1"/>
    </source>
</evidence>
<accession>A0A6A4SDY1</accession>
<dbReference type="EMBL" id="VEVO01000015">
    <property type="protein sequence ID" value="KAF0030458.1"/>
    <property type="molecule type" value="Genomic_DNA"/>
</dbReference>
<reference evidence="1 2" key="1">
    <citation type="submission" date="2019-06" db="EMBL/GenBank/DDBJ databases">
        <title>Draft genomes of female and male turbot (Scophthalmus maximus).</title>
        <authorList>
            <person name="Xu H."/>
            <person name="Xu X.-W."/>
            <person name="Shao C."/>
            <person name="Chen S."/>
        </authorList>
    </citation>
    <scope>NUCLEOTIDE SEQUENCE [LARGE SCALE GENOMIC DNA]</scope>
    <source>
        <strain evidence="1">Ysfricsl-2016a</strain>
        <tissue evidence="1">Blood</tissue>
    </source>
</reference>